<gene>
    <name evidence="2" type="ORF">RM573_04565</name>
</gene>
<comment type="caution">
    <text evidence="2">The sequence shown here is derived from an EMBL/GenBank/DDBJ whole genome shotgun (WGS) entry which is preliminary data.</text>
</comment>
<feature type="region of interest" description="Disordered" evidence="1">
    <location>
        <begin position="231"/>
        <end position="253"/>
    </location>
</feature>
<evidence type="ECO:0000313" key="2">
    <source>
        <dbReference type="EMBL" id="MDT0602857.1"/>
    </source>
</evidence>
<evidence type="ECO:0000313" key="3">
    <source>
        <dbReference type="Proteomes" id="UP001266357"/>
    </source>
</evidence>
<keyword evidence="3" id="KW-1185">Reference proteome</keyword>
<name>A0ABU2ZY66_9GAMM</name>
<sequence length="253" mass="29074">MTIHAILQARMTSTRLPGKVLKEILGQPMLSRQIERLQKASMIDKIIIATSNEPSDDPIALLCQQLCIPCVRGSLHDVLGRYYLASQTYPSQHVVRITGDCPLIDPAIVDQVIQLHLEKLADYTSNCLHQSFPDGLDIEIFTQQALIQAYQFAKKPEEREHVTPYIYNHPEQFSQRELYYPHDLSFHRWTVDQPEDFTLVNKIYEQLYPENPNFALADILRLIEQQPSLSSINAKHPRNDSLLSPTTRQEVQS</sequence>
<dbReference type="InterPro" id="IPR029044">
    <property type="entry name" value="Nucleotide-diphossugar_trans"/>
</dbReference>
<feature type="compositionally biased region" description="Polar residues" evidence="1">
    <location>
        <begin position="241"/>
        <end position="253"/>
    </location>
</feature>
<dbReference type="CDD" id="cd02518">
    <property type="entry name" value="GT2_SpsF"/>
    <property type="match status" value="1"/>
</dbReference>
<dbReference type="Gene3D" id="3.90.550.10">
    <property type="entry name" value="Spore Coat Polysaccharide Biosynthesis Protein SpsA, Chain A"/>
    <property type="match status" value="1"/>
</dbReference>
<dbReference type="PANTHER" id="PTHR42866">
    <property type="entry name" value="3-DEOXY-MANNO-OCTULOSONATE CYTIDYLYLTRANSFERASE"/>
    <property type="match status" value="1"/>
</dbReference>
<dbReference type="SUPFAM" id="SSF53448">
    <property type="entry name" value="Nucleotide-diphospho-sugar transferases"/>
    <property type="match status" value="1"/>
</dbReference>
<dbReference type="InterPro" id="IPR003329">
    <property type="entry name" value="Cytidylyl_trans"/>
</dbReference>
<dbReference type="EMBL" id="JAVRIF010000002">
    <property type="protein sequence ID" value="MDT0602857.1"/>
    <property type="molecule type" value="Genomic_DNA"/>
</dbReference>
<organism evidence="2 3">
    <name type="scientific">Thalassotalea castellviae</name>
    <dbReference type="NCBI Taxonomy" id="3075612"/>
    <lineage>
        <taxon>Bacteria</taxon>
        <taxon>Pseudomonadati</taxon>
        <taxon>Pseudomonadota</taxon>
        <taxon>Gammaproteobacteria</taxon>
        <taxon>Alteromonadales</taxon>
        <taxon>Colwelliaceae</taxon>
        <taxon>Thalassotalea</taxon>
    </lineage>
</organism>
<accession>A0ABU2ZY66</accession>
<reference evidence="2 3" key="1">
    <citation type="submission" date="2023-09" db="EMBL/GenBank/DDBJ databases">
        <authorList>
            <person name="Rey-Velasco X."/>
        </authorList>
    </citation>
    <scope>NUCLEOTIDE SEQUENCE [LARGE SCALE GENOMIC DNA]</scope>
    <source>
        <strain evidence="2 3">W431</strain>
    </source>
</reference>
<protein>
    <submittedName>
        <fullName evidence="2">Glycosyltransferase family protein</fullName>
    </submittedName>
</protein>
<dbReference type="RefSeq" id="WP_311577948.1">
    <property type="nucleotide sequence ID" value="NZ_JAVRIF010000002.1"/>
</dbReference>
<dbReference type="Proteomes" id="UP001266357">
    <property type="component" value="Unassembled WGS sequence"/>
</dbReference>
<evidence type="ECO:0000256" key="1">
    <source>
        <dbReference type="SAM" id="MobiDB-lite"/>
    </source>
</evidence>
<proteinExistence type="predicted"/>
<dbReference type="PANTHER" id="PTHR42866:SF1">
    <property type="entry name" value="SPORE COAT POLYSACCHARIDE BIOSYNTHESIS PROTEIN SPSF"/>
    <property type="match status" value="1"/>
</dbReference>
<dbReference type="Pfam" id="PF02348">
    <property type="entry name" value="CTP_transf_3"/>
    <property type="match status" value="1"/>
</dbReference>